<evidence type="ECO:0000313" key="3">
    <source>
        <dbReference type="EMBL" id="MQL96425.1"/>
    </source>
</evidence>
<dbReference type="Pfam" id="PF20522">
    <property type="entry name" value="DUF6737"/>
    <property type="match status" value="1"/>
</dbReference>
<gene>
    <name evidence="3" type="ORF">Taro_029100</name>
</gene>
<name>A0A843VKC8_COLES</name>
<dbReference type="Proteomes" id="UP000652761">
    <property type="component" value="Unassembled WGS sequence"/>
</dbReference>
<dbReference type="EMBL" id="NMUH01001916">
    <property type="protein sequence ID" value="MQL96425.1"/>
    <property type="molecule type" value="Genomic_DNA"/>
</dbReference>
<dbReference type="PANTHER" id="PTHR36046">
    <property type="entry name" value="PROTEIN, PUTATIVE-RELATED"/>
    <property type="match status" value="1"/>
</dbReference>
<dbReference type="AlphaFoldDB" id="A0A843VKC8"/>
<keyword evidence="1" id="KW-0812">Transmembrane</keyword>
<reference evidence="3" key="1">
    <citation type="submission" date="2017-07" db="EMBL/GenBank/DDBJ databases">
        <title>Taro Niue Genome Assembly and Annotation.</title>
        <authorList>
            <person name="Atibalentja N."/>
            <person name="Keating K."/>
            <person name="Fields C.J."/>
        </authorList>
    </citation>
    <scope>NUCLEOTIDE SEQUENCE</scope>
    <source>
        <strain evidence="3">Niue_2</strain>
        <tissue evidence="3">Leaf</tissue>
    </source>
</reference>
<feature type="transmembrane region" description="Helical" evidence="1">
    <location>
        <begin position="150"/>
        <end position="177"/>
    </location>
</feature>
<protein>
    <recommendedName>
        <fullName evidence="2">DUF6737 domain-containing protein</fullName>
    </recommendedName>
</protein>
<keyword evidence="1" id="KW-1133">Transmembrane helix</keyword>
<proteinExistence type="predicted"/>
<dbReference type="PANTHER" id="PTHR36046:SF1">
    <property type="entry name" value="DUF6737 DOMAIN-CONTAINING PROTEIN"/>
    <property type="match status" value="1"/>
</dbReference>
<evidence type="ECO:0000259" key="2">
    <source>
        <dbReference type="Pfam" id="PF20522"/>
    </source>
</evidence>
<keyword evidence="1" id="KW-0472">Membrane</keyword>
<keyword evidence="4" id="KW-1185">Reference proteome</keyword>
<organism evidence="3 4">
    <name type="scientific">Colocasia esculenta</name>
    <name type="common">Wild taro</name>
    <name type="synonym">Arum esculentum</name>
    <dbReference type="NCBI Taxonomy" id="4460"/>
    <lineage>
        <taxon>Eukaryota</taxon>
        <taxon>Viridiplantae</taxon>
        <taxon>Streptophyta</taxon>
        <taxon>Embryophyta</taxon>
        <taxon>Tracheophyta</taxon>
        <taxon>Spermatophyta</taxon>
        <taxon>Magnoliopsida</taxon>
        <taxon>Liliopsida</taxon>
        <taxon>Araceae</taxon>
        <taxon>Aroideae</taxon>
        <taxon>Colocasieae</taxon>
        <taxon>Colocasia</taxon>
    </lineage>
</organism>
<evidence type="ECO:0000313" key="4">
    <source>
        <dbReference type="Proteomes" id="UP000652761"/>
    </source>
</evidence>
<accession>A0A843VKC8</accession>
<sequence>MDVFMRGAMAAAPLVFPLCRHLSPSSPLLARLGTLPSADLHSCGQPERRLLSRLPLSSSSSSSSSSASSSLELSSLRHSCRPSSLPRASEGREPLADDSRFLDEDGVVKDMDGYLNYLNLEYDSIWDTKPAWCQPWTILLTGTMVAGCSWLLLHSIIVTAATSSLIGAWWYIFLYAYPKAYEEMIAQRRQDVVSGVEDTFGVRKNQ</sequence>
<dbReference type="GO" id="GO:0009507">
    <property type="term" value="C:chloroplast"/>
    <property type="evidence" value="ECO:0007669"/>
    <property type="project" value="TreeGrafter"/>
</dbReference>
<feature type="domain" description="DUF6737" evidence="2">
    <location>
        <begin position="124"/>
        <end position="180"/>
    </location>
</feature>
<comment type="caution">
    <text evidence="3">The sequence shown here is derived from an EMBL/GenBank/DDBJ whole genome shotgun (WGS) entry which is preliminary data.</text>
</comment>
<dbReference type="InterPro" id="IPR046625">
    <property type="entry name" value="DUF6737"/>
</dbReference>
<evidence type="ECO:0000256" key="1">
    <source>
        <dbReference type="SAM" id="Phobius"/>
    </source>
</evidence>
<dbReference type="OrthoDB" id="1747990at2759"/>